<evidence type="ECO:0000313" key="6">
    <source>
        <dbReference type="EMBL" id="RIY38977.1"/>
    </source>
</evidence>
<gene>
    <name evidence="6" type="ORF">CJP73_15825</name>
</gene>
<dbReference type="InterPro" id="IPR003439">
    <property type="entry name" value="ABC_transporter-like_ATP-bd"/>
</dbReference>
<proteinExistence type="predicted"/>
<keyword evidence="2" id="KW-0472">Membrane</keyword>
<keyword evidence="2" id="KW-1003">Cell membrane</keyword>
<dbReference type="GO" id="GO:0016887">
    <property type="term" value="F:ATP hydrolysis activity"/>
    <property type="evidence" value="ECO:0007669"/>
    <property type="project" value="InterPro"/>
</dbReference>
<comment type="caution">
    <text evidence="6">The sequence shown here is derived from an EMBL/GenBank/DDBJ whole genome shotgun (WGS) entry which is preliminary data.</text>
</comment>
<dbReference type="RefSeq" id="WP_119517062.1">
    <property type="nucleotide sequence ID" value="NZ_NQYH01000024.1"/>
</dbReference>
<protein>
    <recommendedName>
        <fullName evidence="5">ABC transporter domain-containing protein</fullName>
    </recommendedName>
</protein>
<evidence type="ECO:0000259" key="5">
    <source>
        <dbReference type="PROSITE" id="PS50893"/>
    </source>
</evidence>
<keyword evidence="3" id="KW-0547">Nucleotide-binding</keyword>
<dbReference type="Pfam" id="PF00005">
    <property type="entry name" value="ABC_tran"/>
    <property type="match status" value="1"/>
</dbReference>
<name>A0A3A1YSH4_9BURK</name>
<dbReference type="SUPFAM" id="SSF52540">
    <property type="entry name" value="P-loop containing nucleoside triphosphate hydrolases"/>
    <property type="match status" value="1"/>
</dbReference>
<dbReference type="OrthoDB" id="5296765at2"/>
<dbReference type="PROSITE" id="PS00211">
    <property type="entry name" value="ABC_TRANSPORTER_1"/>
    <property type="match status" value="1"/>
</dbReference>
<evidence type="ECO:0000313" key="7">
    <source>
        <dbReference type="Proteomes" id="UP000266206"/>
    </source>
</evidence>
<sequence length="234" mass="25670">MSEFAFELRDVVHERQKRIVLHNITLKLRAGRPTCLIGSSGSGKTSFLRLLNRLESPVSGEILFKGRPIEQYPVRQLRTCVGFAFQAPAMFEGTVSHNLLTAARFANGKITQADHDRVNEVLILADLNESYGDREADQLSGGEKQRVALARTLMTKPEVLLLDEPTSALDPKSGARLVEALKKLAHSGVTVIMATHRLEEGEALGGDTIVFEAGRVVEHRQALPANKTEAGHVE</sequence>
<evidence type="ECO:0000256" key="3">
    <source>
        <dbReference type="ARBA" id="ARBA00022741"/>
    </source>
</evidence>
<dbReference type="AlphaFoldDB" id="A0A3A1YSH4"/>
<dbReference type="PANTHER" id="PTHR43423">
    <property type="entry name" value="ABC TRANSPORTER I FAMILY MEMBER 17"/>
    <property type="match status" value="1"/>
</dbReference>
<dbReference type="InterPro" id="IPR003593">
    <property type="entry name" value="AAA+_ATPase"/>
</dbReference>
<reference evidence="6 7" key="1">
    <citation type="submission" date="2017-08" db="EMBL/GenBank/DDBJ databases">
        <title>Pusillimonas indicus sp. nov., a member of the family Alcaligenaceae isolated from surface seawater.</title>
        <authorList>
            <person name="Li J."/>
        </authorList>
    </citation>
    <scope>NUCLEOTIDE SEQUENCE [LARGE SCALE GENOMIC DNA]</scope>
    <source>
        <strain evidence="6 7">L52-1-41</strain>
    </source>
</reference>
<feature type="domain" description="ABC transporter" evidence="5">
    <location>
        <begin position="6"/>
        <end position="233"/>
    </location>
</feature>
<dbReference type="EMBL" id="NQYH01000024">
    <property type="protein sequence ID" value="RIY38977.1"/>
    <property type="molecule type" value="Genomic_DNA"/>
</dbReference>
<dbReference type="Proteomes" id="UP000266206">
    <property type="component" value="Unassembled WGS sequence"/>
</dbReference>
<evidence type="ECO:0000256" key="1">
    <source>
        <dbReference type="ARBA" id="ARBA00022448"/>
    </source>
</evidence>
<dbReference type="Gene3D" id="3.40.50.300">
    <property type="entry name" value="P-loop containing nucleotide triphosphate hydrolases"/>
    <property type="match status" value="1"/>
</dbReference>
<keyword evidence="4" id="KW-0067">ATP-binding</keyword>
<dbReference type="GO" id="GO:0005524">
    <property type="term" value="F:ATP binding"/>
    <property type="evidence" value="ECO:0007669"/>
    <property type="project" value="UniProtKB-KW"/>
</dbReference>
<keyword evidence="1" id="KW-0813">Transport</keyword>
<evidence type="ECO:0000256" key="4">
    <source>
        <dbReference type="ARBA" id="ARBA00022840"/>
    </source>
</evidence>
<dbReference type="PANTHER" id="PTHR43423:SF1">
    <property type="entry name" value="ABC TRANSPORTER I FAMILY MEMBER 17"/>
    <property type="match status" value="1"/>
</dbReference>
<accession>A0A3A1YSH4</accession>
<evidence type="ECO:0000256" key="2">
    <source>
        <dbReference type="ARBA" id="ARBA00022475"/>
    </source>
</evidence>
<dbReference type="InterPro" id="IPR017871">
    <property type="entry name" value="ABC_transporter-like_CS"/>
</dbReference>
<dbReference type="SMART" id="SM00382">
    <property type="entry name" value="AAA"/>
    <property type="match status" value="1"/>
</dbReference>
<dbReference type="InterPro" id="IPR027417">
    <property type="entry name" value="P-loop_NTPase"/>
</dbReference>
<dbReference type="PROSITE" id="PS50893">
    <property type="entry name" value="ABC_TRANSPORTER_2"/>
    <property type="match status" value="1"/>
</dbReference>
<organism evidence="6 7">
    <name type="scientific">Neopusillimonas maritima</name>
    <dbReference type="NCBI Taxonomy" id="2026239"/>
    <lineage>
        <taxon>Bacteria</taxon>
        <taxon>Pseudomonadati</taxon>
        <taxon>Pseudomonadota</taxon>
        <taxon>Betaproteobacteria</taxon>
        <taxon>Burkholderiales</taxon>
        <taxon>Alcaligenaceae</taxon>
        <taxon>Neopusillimonas</taxon>
    </lineage>
</organism>